<dbReference type="Pfam" id="PF13807">
    <property type="entry name" value="GNVR"/>
    <property type="match status" value="1"/>
</dbReference>
<evidence type="ECO:0000256" key="7">
    <source>
        <dbReference type="SAM" id="Phobius"/>
    </source>
</evidence>
<dbReference type="RefSeq" id="WP_036097394.1">
    <property type="nucleotide sequence ID" value="NZ_AODF01000018.1"/>
</dbReference>
<evidence type="ECO:0000256" key="5">
    <source>
        <dbReference type="ARBA" id="ARBA00022989"/>
    </source>
</evidence>
<keyword evidence="11" id="KW-1185">Reference proteome</keyword>
<dbReference type="InterPro" id="IPR032807">
    <property type="entry name" value="GNVR"/>
</dbReference>
<evidence type="ECO:0000256" key="3">
    <source>
        <dbReference type="ARBA" id="ARBA00022475"/>
    </source>
</evidence>
<keyword evidence="3" id="KW-1003">Cell membrane</keyword>
<evidence type="ECO:0000256" key="2">
    <source>
        <dbReference type="ARBA" id="ARBA00006683"/>
    </source>
</evidence>
<name>A0ABP3AZ76_9LIST</name>
<feature type="domain" description="Tyrosine-protein kinase G-rich" evidence="9">
    <location>
        <begin position="147"/>
        <end position="196"/>
    </location>
</feature>
<gene>
    <name evidence="10" type="ORF">MFLO_08962</name>
</gene>
<keyword evidence="5 7" id="KW-1133">Transmembrane helix</keyword>
<keyword evidence="4 7" id="KW-0812">Transmembrane</keyword>
<evidence type="ECO:0000259" key="8">
    <source>
        <dbReference type="Pfam" id="PF02706"/>
    </source>
</evidence>
<feature type="transmembrane region" description="Helical" evidence="7">
    <location>
        <begin position="18"/>
        <end position="40"/>
    </location>
</feature>
<reference evidence="10 11" key="1">
    <citation type="journal article" date="2014" name="Int. J. Syst. Evol. Microbiol.">
        <title>Listeria floridensis sp. nov., Listeria aquatica sp. nov., Listeria cornellensis sp. nov., Listeria riparia sp. nov. and Listeria grandensis sp. nov., from agricultural and natural environments.</title>
        <authorList>
            <person name="den Bakker H.C."/>
            <person name="Warchocki S."/>
            <person name="Wright E.M."/>
            <person name="Allred A.F."/>
            <person name="Ahlstrom C."/>
            <person name="Manuel C.S."/>
            <person name="Stasiewicz M.J."/>
            <person name="Burrell A."/>
            <person name="Roof S."/>
            <person name="Strawn L."/>
            <person name="Fortes E.D."/>
            <person name="Nightingale K.K."/>
            <person name="Kephart D."/>
            <person name="Wiedmann M."/>
        </authorList>
    </citation>
    <scope>NUCLEOTIDE SEQUENCE [LARGE SCALE GENOMIC DNA]</scope>
    <source>
        <strain evidence="10 11">FSL S10-1187</strain>
    </source>
</reference>
<organism evidence="10 11">
    <name type="scientific">Listeria floridensis FSL S10-1187</name>
    <dbReference type="NCBI Taxonomy" id="1265817"/>
    <lineage>
        <taxon>Bacteria</taxon>
        <taxon>Bacillati</taxon>
        <taxon>Bacillota</taxon>
        <taxon>Bacilli</taxon>
        <taxon>Bacillales</taxon>
        <taxon>Listeriaceae</taxon>
        <taxon>Listeria</taxon>
    </lineage>
</organism>
<protein>
    <submittedName>
        <fullName evidence="10">Capsular polysaccharide biosynthesis protein</fullName>
    </submittedName>
</protein>
<comment type="subcellular location">
    <subcellularLocation>
        <location evidence="1">Cell membrane</location>
        <topology evidence="1">Multi-pass membrane protein</topology>
    </subcellularLocation>
</comment>
<dbReference type="PANTHER" id="PTHR32309">
    <property type="entry name" value="TYROSINE-PROTEIN KINASE"/>
    <property type="match status" value="1"/>
</dbReference>
<dbReference type="InterPro" id="IPR050445">
    <property type="entry name" value="Bact_polysacc_biosynth/exp"/>
</dbReference>
<feature type="domain" description="Polysaccharide chain length determinant N-terminal" evidence="8">
    <location>
        <begin position="3"/>
        <end position="95"/>
    </location>
</feature>
<evidence type="ECO:0000256" key="6">
    <source>
        <dbReference type="ARBA" id="ARBA00023136"/>
    </source>
</evidence>
<dbReference type="EMBL" id="AODF01000018">
    <property type="protein sequence ID" value="EUJ31341.1"/>
    <property type="molecule type" value="Genomic_DNA"/>
</dbReference>
<feature type="transmembrane region" description="Helical" evidence="7">
    <location>
        <begin position="175"/>
        <end position="199"/>
    </location>
</feature>
<dbReference type="Proteomes" id="UP000019249">
    <property type="component" value="Unassembled WGS sequence"/>
</dbReference>
<dbReference type="PANTHER" id="PTHR32309:SF13">
    <property type="entry name" value="FERRIC ENTEROBACTIN TRANSPORT PROTEIN FEPE"/>
    <property type="match status" value="1"/>
</dbReference>
<accession>A0ABP3AZ76</accession>
<proteinExistence type="inferred from homology"/>
<dbReference type="Pfam" id="PF02706">
    <property type="entry name" value="Wzz"/>
    <property type="match status" value="1"/>
</dbReference>
<evidence type="ECO:0000313" key="10">
    <source>
        <dbReference type="EMBL" id="EUJ31341.1"/>
    </source>
</evidence>
<evidence type="ECO:0000313" key="11">
    <source>
        <dbReference type="Proteomes" id="UP000019249"/>
    </source>
</evidence>
<keyword evidence="6 7" id="KW-0472">Membrane</keyword>
<evidence type="ECO:0000256" key="4">
    <source>
        <dbReference type="ARBA" id="ARBA00022692"/>
    </source>
</evidence>
<comment type="caution">
    <text evidence="10">The sequence shown here is derived from an EMBL/GenBank/DDBJ whole genome shotgun (WGS) entry which is preliminary data.</text>
</comment>
<evidence type="ECO:0000256" key="1">
    <source>
        <dbReference type="ARBA" id="ARBA00004651"/>
    </source>
</evidence>
<comment type="similarity">
    <text evidence="2">Belongs to the CpsC/CapA family.</text>
</comment>
<sequence length="240" mass="26849">MTEQIDLQKIFTTAKRNFGWSCLIIAVSVFFMFVYLTFVAHPSYQKSTQIIVNQYESKTRNGIEAQSVQADLQLVNTYSTIVMSPRILGEVNKKLGMQYSTQALANMIQVKNTTNSQIIEISVESSKPKQAAQIANLVAATFVKETPKIMKIDNVKVLSNAEYTGDESPVKPRKALMLVLAFFLGLFLAFGFIVIKLFADRTFTSAEEIEELLEVHVLGEVSEISAQADNFIQTRKESGE</sequence>
<evidence type="ECO:0000259" key="9">
    <source>
        <dbReference type="Pfam" id="PF13807"/>
    </source>
</evidence>
<dbReference type="InterPro" id="IPR003856">
    <property type="entry name" value="LPS_length_determ_N"/>
</dbReference>